<feature type="binding site" description="axial binding residue" evidence="9">
    <location>
        <position position="87"/>
    </location>
    <ligand>
        <name>heme c</name>
        <dbReference type="ChEBI" id="CHEBI:61717"/>
        <label>1</label>
    </ligand>
    <ligandPart>
        <name>Fe</name>
        <dbReference type="ChEBI" id="CHEBI:18248"/>
    </ligandPart>
</feature>
<dbReference type="AlphaFoldDB" id="A0A0F4PIX9"/>
<evidence type="ECO:0000256" key="3">
    <source>
        <dbReference type="ARBA" id="ARBA00022617"/>
    </source>
</evidence>
<dbReference type="Proteomes" id="UP000033664">
    <property type="component" value="Unassembled WGS sequence"/>
</dbReference>
<dbReference type="PANTHER" id="PTHR33751:SF9">
    <property type="entry name" value="CYTOCHROME C4"/>
    <property type="match status" value="1"/>
</dbReference>
<dbReference type="EMBL" id="JXXZ01000010">
    <property type="protein sequence ID" value="KJY98795.1"/>
    <property type="molecule type" value="Genomic_DNA"/>
</dbReference>
<keyword evidence="6" id="KW-0249">Electron transport</keyword>
<dbReference type="InterPro" id="IPR024167">
    <property type="entry name" value="Cytochrome_c4-like"/>
</dbReference>
<dbReference type="GeneID" id="58229582"/>
<evidence type="ECO:0000256" key="10">
    <source>
        <dbReference type="SAM" id="SignalP"/>
    </source>
</evidence>
<reference evidence="12 13" key="1">
    <citation type="journal article" date="2015" name="BMC Genomics">
        <title>Genome mining reveals unlocked bioactive potential of marine Gram-negative bacteria.</title>
        <authorList>
            <person name="Machado H."/>
            <person name="Sonnenschein E.C."/>
            <person name="Melchiorsen J."/>
            <person name="Gram L."/>
        </authorList>
    </citation>
    <scope>NUCLEOTIDE SEQUENCE [LARGE SCALE GENOMIC DNA]</scope>
    <source>
        <strain evidence="12 13">S3137</strain>
    </source>
</reference>
<keyword evidence="5" id="KW-0574">Periplasm</keyword>
<evidence type="ECO:0000313" key="13">
    <source>
        <dbReference type="Proteomes" id="UP000033664"/>
    </source>
</evidence>
<dbReference type="GO" id="GO:0020037">
    <property type="term" value="F:heme binding"/>
    <property type="evidence" value="ECO:0007669"/>
    <property type="project" value="InterPro"/>
</dbReference>
<keyword evidence="10" id="KW-0732">Signal</keyword>
<dbReference type="GO" id="GO:0009055">
    <property type="term" value="F:electron transfer activity"/>
    <property type="evidence" value="ECO:0007669"/>
    <property type="project" value="InterPro"/>
</dbReference>
<keyword evidence="7 9" id="KW-0408">Iron</keyword>
<dbReference type="SUPFAM" id="SSF46626">
    <property type="entry name" value="Cytochrome c"/>
    <property type="match status" value="2"/>
</dbReference>
<evidence type="ECO:0000256" key="9">
    <source>
        <dbReference type="PIRSR" id="PIRSR000005-2"/>
    </source>
</evidence>
<protein>
    <submittedName>
        <fullName evidence="12">Cytochrome C</fullName>
    </submittedName>
</protein>
<comment type="caution">
    <text evidence="12">The sequence shown here is derived from an EMBL/GenBank/DDBJ whole genome shotgun (WGS) entry which is preliminary data.</text>
</comment>
<dbReference type="PANTHER" id="PTHR33751">
    <property type="entry name" value="CBB3-TYPE CYTOCHROME C OXIDASE SUBUNIT FIXP"/>
    <property type="match status" value="1"/>
</dbReference>
<dbReference type="InterPro" id="IPR009056">
    <property type="entry name" value="Cyt_c-like_dom"/>
</dbReference>
<dbReference type="PROSITE" id="PS51007">
    <property type="entry name" value="CYTC"/>
    <property type="match status" value="2"/>
</dbReference>
<evidence type="ECO:0000313" key="12">
    <source>
        <dbReference type="EMBL" id="KJY98795.1"/>
    </source>
</evidence>
<dbReference type="InterPro" id="IPR050597">
    <property type="entry name" value="Cytochrome_c_Oxidase_Subunit"/>
</dbReference>
<dbReference type="InterPro" id="IPR036909">
    <property type="entry name" value="Cyt_c-like_dom_sf"/>
</dbReference>
<keyword evidence="2" id="KW-0813">Transport</keyword>
<feature type="binding site" description="covalent" evidence="8">
    <location>
        <position position="37"/>
    </location>
    <ligand>
        <name>heme c</name>
        <dbReference type="ChEBI" id="CHEBI:61717"/>
        <label>1</label>
    </ligand>
</feature>
<evidence type="ECO:0000259" key="11">
    <source>
        <dbReference type="PROSITE" id="PS51007"/>
    </source>
</evidence>
<dbReference type="Pfam" id="PF00034">
    <property type="entry name" value="Cytochrom_C"/>
    <property type="match status" value="2"/>
</dbReference>
<feature type="signal peptide" evidence="10">
    <location>
        <begin position="1"/>
        <end position="22"/>
    </location>
</feature>
<evidence type="ECO:0000256" key="2">
    <source>
        <dbReference type="ARBA" id="ARBA00022448"/>
    </source>
</evidence>
<feature type="chain" id="PRO_5002474230" evidence="10">
    <location>
        <begin position="23"/>
        <end position="210"/>
    </location>
</feature>
<dbReference type="GO" id="GO:0042597">
    <property type="term" value="C:periplasmic space"/>
    <property type="evidence" value="ECO:0007669"/>
    <property type="project" value="UniProtKB-SubCell"/>
</dbReference>
<evidence type="ECO:0000256" key="8">
    <source>
        <dbReference type="PIRSR" id="PIRSR000005-1"/>
    </source>
</evidence>
<feature type="binding site" description="axial binding residue" evidence="9">
    <location>
        <position position="41"/>
    </location>
    <ligand>
        <name>heme c</name>
        <dbReference type="ChEBI" id="CHEBI:61717"/>
        <label>1</label>
    </ligand>
    <ligandPart>
        <name>Fe</name>
        <dbReference type="ChEBI" id="CHEBI:18248"/>
    </ligandPart>
</feature>
<dbReference type="eggNOG" id="COG2863">
    <property type="taxonomic scope" value="Bacteria"/>
</dbReference>
<evidence type="ECO:0000256" key="5">
    <source>
        <dbReference type="ARBA" id="ARBA00022764"/>
    </source>
</evidence>
<evidence type="ECO:0000256" key="4">
    <source>
        <dbReference type="ARBA" id="ARBA00022723"/>
    </source>
</evidence>
<organism evidence="12 13">
    <name type="scientific">Pseudoalteromonas ruthenica</name>
    <dbReference type="NCBI Taxonomy" id="151081"/>
    <lineage>
        <taxon>Bacteria</taxon>
        <taxon>Pseudomonadati</taxon>
        <taxon>Pseudomonadota</taxon>
        <taxon>Gammaproteobacteria</taxon>
        <taxon>Alteromonadales</taxon>
        <taxon>Pseudoalteromonadaceae</taxon>
        <taxon>Pseudoalteromonas</taxon>
    </lineage>
</organism>
<dbReference type="OrthoDB" id="9773456at2"/>
<feature type="binding site" description="axial binding residue" evidence="9">
    <location>
        <position position="187"/>
    </location>
    <ligand>
        <name>heme c</name>
        <dbReference type="ChEBI" id="CHEBI:61717"/>
        <label>2</label>
    </ligand>
    <ligandPart>
        <name>Fe</name>
        <dbReference type="ChEBI" id="CHEBI:18248"/>
    </ligandPart>
</feature>
<feature type="domain" description="Cytochrome c" evidence="11">
    <location>
        <begin position="119"/>
        <end position="210"/>
    </location>
</feature>
<proteinExistence type="predicted"/>
<feature type="binding site" description="axial binding residue" evidence="9">
    <location>
        <position position="144"/>
    </location>
    <ligand>
        <name>heme c</name>
        <dbReference type="ChEBI" id="CHEBI:61717"/>
        <label>2</label>
    </ligand>
    <ligandPart>
        <name>Fe</name>
        <dbReference type="ChEBI" id="CHEBI:18248"/>
    </ligandPart>
</feature>
<sequence length="210" mass="22300">MKKLALSLTMLVGVLSANNAAAFDGDASAGKDKSATCAACHGADGNAPVTMYPKIAGQHAEYLYKQLKEFKLGMTSGGEEGRADPVMGGMAMPLSDQDMKDLSAYFASLNMSEGTTPEDVVEQGEMLYKAGDSERGIPACAACHGPRGNGTSLAGFPKISFQHAEYLKAQLEKFRDGARANDHNGMMRDIAKKLTDEDIEVLSKYLGGLH</sequence>
<feature type="binding site" description="covalent" evidence="8">
    <location>
        <position position="143"/>
    </location>
    <ligand>
        <name>heme c</name>
        <dbReference type="ChEBI" id="CHEBI:61717"/>
        <label>2</label>
    </ligand>
</feature>
<dbReference type="PRINTS" id="PR00605">
    <property type="entry name" value="CYTCHROMECIC"/>
</dbReference>
<evidence type="ECO:0000256" key="6">
    <source>
        <dbReference type="ARBA" id="ARBA00022982"/>
    </source>
</evidence>
<comment type="subcellular location">
    <subcellularLocation>
        <location evidence="1">Periplasm</location>
    </subcellularLocation>
</comment>
<dbReference type="PATRIC" id="fig|151081.8.peg.3445"/>
<feature type="binding site" description="covalent" evidence="8">
    <location>
        <position position="40"/>
    </location>
    <ligand>
        <name>heme c</name>
        <dbReference type="ChEBI" id="CHEBI:61717"/>
        <label>1</label>
    </ligand>
</feature>
<evidence type="ECO:0000256" key="1">
    <source>
        <dbReference type="ARBA" id="ARBA00004418"/>
    </source>
</evidence>
<feature type="binding site" description="covalent" evidence="8">
    <location>
        <position position="140"/>
    </location>
    <ligand>
        <name>heme c</name>
        <dbReference type="ChEBI" id="CHEBI:61717"/>
        <label>2</label>
    </ligand>
</feature>
<keyword evidence="13" id="KW-1185">Reference proteome</keyword>
<accession>A0A0F4PIX9</accession>
<dbReference type="RefSeq" id="WP_045980445.1">
    <property type="nucleotide sequence ID" value="NZ_JXXY01000018.1"/>
</dbReference>
<dbReference type="GO" id="GO:0005506">
    <property type="term" value="F:iron ion binding"/>
    <property type="evidence" value="ECO:0007669"/>
    <property type="project" value="InterPro"/>
</dbReference>
<keyword evidence="3 8" id="KW-0349">Heme</keyword>
<dbReference type="PIRSF" id="PIRSF000005">
    <property type="entry name" value="Cytochrome_c4"/>
    <property type="match status" value="1"/>
</dbReference>
<dbReference type="InterPro" id="IPR008168">
    <property type="entry name" value="Cyt_C_IC"/>
</dbReference>
<comment type="PTM">
    <text evidence="8">Binds 2 heme c groups covalently per subunit.</text>
</comment>
<gene>
    <name evidence="12" type="ORF">TW72_13865</name>
</gene>
<dbReference type="Gene3D" id="1.10.760.10">
    <property type="entry name" value="Cytochrome c-like domain"/>
    <property type="match status" value="2"/>
</dbReference>
<evidence type="ECO:0000256" key="7">
    <source>
        <dbReference type="ARBA" id="ARBA00023004"/>
    </source>
</evidence>
<feature type="domain" description="Cytochrome c" evidence="11">
    <location>
        <begin position="25"/>
        <end position="110"/>
    </location>
</feature>
<keyword evidence="4 9" id="KW-0479">Metal-binding</keyword>
<name>A0A0F4PIX9_9GAMM</name>